<keyword evidence="2" id="KW-1185">Reference proteome</keyword>
<evidence type="ECO:0000313" key="1">
    <source>
        <dbReference type="EMBL" id="ABJ70115.1"/>
    </source>
</evidence>
<dbReference type="KEGG" id="lca:LSEI_1334"/>
<dbReference type="PaxDb" id="321967-LSEI_1334"/>
<organism evidence="1 2">
    <name type="scientific">Lacticaseibacillus paracasei (strain ATCC 334 / BCRC 17002 / CCUG 31169 / CIP 107868 / KCTC 3260 / NRRL B-441)</name>
    <name type="common">Lactobacillus paracasei</name>
    <dbReference type="NCBI Taxonomy" id="321967"/>
    <lineage>
        <taxon>Bacteria</taxon>
        <taxon>Bacillati</taxon>
        <taxon>Bacillota</taxon>
        <taxon>Bacilli</taxon>
        <taxon>Lactobacillales</taxon>
        <taxon>Lactobacillaceae</taxon>
        <taxon>Lacticaseibacillus</taxon>
    </lineage>
</organism>
<name>Q039K7_LACP3</name>
<reference evidence="1 2" key="1">
    <citation type="journal article" date="2006" name="Proc. Natl. Acad. Sci. U.S.A.">
        <title>Comparative genomics of the lactic acid bacteria.</title>
        <authorList>
            <person name="Makarova K."/>
            <person name="Slesarev A."/>
            <person name="Wolf Y."/>
            <person name="Sorokin A."/>
            <person name="Mirkin B."/>
            <person name="Koonin E."/>
            <person name="Pavlov A."/>
            <person name="Pavlova N."/>
            <person name="Karamychev V."/>
            <person name="Polouchine N."/>
            <person name="Shakhova V."/>
            <person name="Grigoriev I."/>
            <person name="Lou Y."/>
            <person name="Rohksar D."/>
            <person name="Lucas S."/>
            <person name="Huang K."/>
            <person name="Goodstein D.M."/>
            <person name="Hawkins T."/>
            <person name="Plengvidhya V."/>
            <person name="Welker D."/>
            <person name="Hughes J."/>
            <person name="Goh Y."/>
            <person name="Benson A."/>
            <person name="Baldwin K."/>
            <person name="Lee J.H."/>
            <person name="Diaz-Muniz I."/>
            <person name="Dosti B."/>
            <person name="Smeianov V."/>
            <person name="Wechter W."/>
            <person name="Barabote R."/>
            <person name="Lorca G."/>
            <person name="Altermann E."/>
            <person name="Barrangou R."/>
            <person name="Ganesan B."/>
            <person name="Xie Y."/>
            <person name="Rawsthorne H."/>
            <person name="Tamir D."/>
            <person name="Parker C."/>
            <person name="Breidt F."/>
            <person name="Broadbent J."/>
            <person name="Hutkins R."/>
            <person name="O'Sullivan D."/>
            <person name="Steele J."/>
            <person name="Unlu G."/>
            <person name="Saier M."/>
            <person name="Klaenhammer T."/>
            <person name="Richardson P."/>
            <person name="Kozyavkin S."/>
            <person name="Weimer B."/>
            <person name="Mills D."/>
        </authorList>
    </citation>
    <scope>NUCLEOTIDE SEQUENCE [LARGE SCALE GENOMIC DNA]</scope>
    <source>
        <strain evidence="2">ATCC 334 / BCRC 17002 / CCUG 31169 / CIP 107868 / KCTC 3260 / NRRL B-441</strain>
    </source>
</reference>
<dbReference type="AlphaFoldDB" id="Q039K7"/>
<evidence type="ECO:0000313" key="2">
    <source>
        <dbReference type="Proteomes" id="UP000001651"/>
    </source>
</evidence>
<sequence length="111" mass="12288">MTAPSLLVQVNDCRYFNPVEDAHVGRIKPVRVQGLKATQWAPGQPVSQLGINHMILAATYPVAAIFMTNKGNFDIMVWYSKDGQCRIVLGHLLITSLAFGFDANKHSMDTE</sequence>
<dbReference type="EMBL" id="CP000423">
    <property type="protein sequence ID" value="ABJ70115.1"/>
    <property type="molecule type" value="Genomic_DNA"/>
</dbReference>
<dbReference type="HOGENOM" id="CLU_2155099_0_0_9"/>
<gene>
    <name evidence="1" type="ordered locus">LSEI_1334</name>
</gene>
<dbReference type="Proteomes" id="UP000001651">
    <property type="component" value="Chromosome"/>
</dbReference>
<accession>Q039K7</accession>
<proteinExistence type="predicted"/>
<protein>
    <submittedName>
        <fullName evidence="1">Uncharacterized protein</fullName>
    </submittedName>
</protein>